<evidence type="ECO:0000256" key="1">
    <source>
        <dbReference type="SAM" id="MobiDB-lite"/>
    </source>
</evidence>
<evidence type="ECO:0000313" key="2">
    <source>
        <dbReference type="EMBL" id="EEC75502.1"/>
    </source>
</evidence>
<name>B8AK46_ORYSI</name>
<gene>
    <name evidence="2" type="ORF">OsI_12100</name>
</gene>
<proteinExistence type="predicted"/>
<reference evidence="2 3" key="1">
    <citation type="journal article" date="2005" name="PLoS Biol.">
        <title>The genomes of Oryza sativa: a history of duplications.</title>
        <authorList>
            <person name="Yu J."/>
            <person name="Wang J."/>
            <person name="Lin W."/>
            <person name="Li S."/>
            <person name="Li H."/>
            <person name="Zhou J."/>
            <person name="Ni P."/>
            <person name="Dong W."/>
            <person name="Hu S."/>
            <person name="Zeng C."/>
            <person name="Zhang J."/>
            <person name="Zhang Y."/>
            <person name="Li R."/>
            <person name="Xu Z."/>
            <person name="Li S."/>
            <person name="Li X."/>
            <person name="Zheng H."/>
            <person name="Cong L."/>
            <person name="Lin L."/>
            <person name="Yin J."/>
            <person name="Geng J."/>
            <person name="Li G."/>
            <person name="Shi J."/>
            <person name="Liu J."/>
            <person name="Lv H."/>
            <person name="Li J."/>
            <person name="Wang J."/>
            <person name="Deng Y."/>
            <person name="Ran L."/>
            <person name="Shi X."/>
            <person name="Wang X."/>
            <person name="Wu Q."/>
            <person name="Li C."/>
            <person name="Ren X."/>
            <person name="Wang J."/>
            <person name="Wang X."/>
            <person name="Li D."/>
            <person name="Liu D."/>
            <person name="Zhang X."/>
            <person name="Ji Z."/>
            <person name="Zhao W."/>
            <person name="Sun Y."/>
            <person name="Zhang Z."/>
            <person name="Bao J."/>
            <person name="Han Y."/>
            <person name="Dong L."/>
            <person name="Ji J."/>
            <person name="Chen P."/>
            <person name="Wu S."/>
            <person name="Liu J."/>
            <person name="Xiao Y."/>
            <person name="Bu D."/>
            <person name="Tan J."/>
            <person name="Yang L."/>
            <person name="Ye C."/>
            <person name="Zhang J."/>
            <person name="Xu J."/>
            <person name="Zhou Y."/>
            <person name="Yu Y."/>
            <person name="Zhang B."/>
            <person name="Zhuang S."/>
            <person name="Wei H."/>
            <person name="Liu B."/>
            <person name="Lei M."/>
            <person name="Yu H."/>
            <person name="Li Y."/>
            <person name="Xu H."/>
            <person name="Wei S."/>
            <person name="He X."/>
            <person name="Fang L."/>
            <person name="Zhang Z."/>
            <person name="Zhang Y."/>
            <person name="Huang X."/>
            <person name="Su Z."/>
            <person name="Tong W."/>
            <person name="Li J."/>
            <person name="Tong Z."/>
            <person name="Li S."/>
            <person name="Ye J."/>
            <person name="Wang L."/>
            <person name="Fang L."/>
            <person name="Lei T."/>
            <person name="Chen C."/>
            <person name="Chen H."/>
            <person name="Xu Z."/>
            <person name="Li H."/>
            <person name="Huang H."/>
            <person name="Zhang F."/>
            <person name="Xu H."/>
            <person name="Li N."/>
            <person name="Zhao C."/>
            <person name="Li S."/>
            <person name="Dong L."/>
            <person name="Huang Y."/>
            <person name="Li L."/>
            <person name="Xi Y."/>
            <person name="Qi Q."/>
            <person name="Li W."/>
            <person name="Zhang B."/>
            <person name="Hu W."/>
            <person name="Zhang Y."/>
            <person name="Tian X."/>
            <person name="Jiao Y."/>
            <person name="Liang X."/>
            <person name="Jin J."/>
            <person name="Gao L."/>
            <person name="Zheng W."/>
            <person name="Hao B."/>
            <person name="Liu S."/>
            <person name="Wang W."/>
            <person name="Yuan L."/>
            <person name="Cao M."/>
            <person name="McDermott J."/>
            <person name="Samudrala R."/>
            <person name="Wang J."/>
            <person name="Wong G.K."/>
            <person name="Yang H."/>
        </authorList>
    </citation>
    <scope>NUCLEOTIDE SEQUENCE [LARGE SCALE GENOMIC DNA]</scope>
    <source>
        <strain evidence="3">cv. 93-11</strain>
    </source>
</reference>
<accession>B8AK46</accession>
<protein>
    <submittedName>
        <fullName evidence="2">Uncharacterized protein</fullName>
    </submittedName>
</protein>
<feature type="compositionally biased region" description="Gly residues" evidence="1">
    <location>
        <begin position="41"/>
        <end position="65"/>
    </location>
</feature>
<sequence>MWRDGANPSSQTAAPGRVERKNGEILMDSIGSAAGTTGLSPGVGTGTGTLSPGGGIGTGTNGTGMGSALSPPGTSNFDGAAAAAGLLPRAEPAIFFTVLLLSFLALP</sequence>
<dbReference type="EMBL" id="CM000128">
    <property type="protein sequence ID" value="EEC75502.1"/>
    <property type="molecule type" value="Genomic_DNA"/>
</dbReference>
<keyword evidence="3" id="KW-1185">Reference proteome</keyword>
<organism evidence="2 3">
    <name type="scientific">Oryza sativa subsp. indica</name>
    <name type="common">Rice</name>
    <dbReference type="NCBI Taxonomy" id="39946"/>
    <lineage>
        <taxon>Eukaryota</taxon>
        <taxon>Viridiplantae</taxon>
        <taxon>Streptophyta</taxon>
        <taxon>Embryophyta</taxon>
        <taxon>Tracheophyta</taxon>
        <taxon>Spermatophyta</taxon>
        <taxon>Magnoliopsida</taxon>
        <taxon>Liliopsida</taxon>
        <taxon>Poales</taxon>
        <taxon>Poaceae</taxon>
        <taxon>BOP clade</taxon>
        <taxon>Oryzoideae</taxon>
        <taxon>Oryzeae</taxon>
        <taxon>Oryzinae</taxon>
        <taxon>Oryza</taxon>
        <taxon>Oryza sativa</taxon>
    </lineage>
</organism>
<feature type="region of interest" description="Disordered" evidence="1">
    <location>
        <begin position="36"/>
        <end position="72"/>
    </location>
</feature>
<dbReference type="Proteomes" id="UP000007015">
    <property type="component" value="Chromosome 3"/>
</dbReference>
<dbReference type="HOGENOM" id="CLU_2214324_0_0_1"/>
<evidence type="ECO:0000313" key="3">
    <source>
        <dbReference type="Proteomes" id="UP000007015"/>
    </source>
</evidence>
<dbReference type="AlphaFoldDB" id="B8AK46"/>
<dbReference type="Gramene" id="BGIOSGA010505-TA">
    <property type="protein sequence ID" value="BGIOSGA010505-PA"/>
    <property type="gene ID" value="BGIOSGA010505"/>
</dbReference>
<feature type="region of interest" description="Disordered" evidence="1">
    <location>
        <begin position="1"/>
        <end position="22"/>
    </location>
</feature>